<sequence length="40" mass="4683">MTDKIVNDYENNLNARISQVKSMHTFTDNLLEKLDEEEPS</sequence>
<dbReference type="Proteomes" id="UP001224359">
    <property type="component" value="Unassembled WGS sequence"/>
</dbReference>
<evidence type="ECO:0000313" key="2">
    <source>
        <dbReference type="Proteomes" id="UP001224359"/>
    </source>
</evidence>
<name>A0ABT9VCY4_9BACI</name>
<dbReference type="RefSeq" id="WP_306974826.1">
    <property type="nucleotide sequence ID" value="NZ_JAUSTQ010000002.1"/>
</dbReference>
<accession>A0ABT9VCY4</accession>
<organism evidence="1 2">
    <name type="scientific">Alkalibacillus salilacus</name>
    <dbReference type="NCBI Taxonomy" id="284582"/>
    <lineage>
        <taxon>Bacteria</taxon>
        <taxon>Bacillati</taxon>
        <taxon>Bacillota</taxon>
        <taxon>Bacilli</taxon>
        <taxon>Bacillales</taxon>
        <taxon>Bacillaceae</taxon>
        <taxon>Alkalibacillus</taxon>
    </lineage>
</organism>
<reference evidence="1 2" key="1">
    <citation type="submission" date="2023-07" db="EMBL/GenBank/DDBJ databases">
        <title>Genomic Encyclopedia of Type Strains, Phase IV (KMG-IV): sequencing the most valuable type-strain genomes for metagenomic binning, comparative biology and taxonomic classification.</title>
        <authorList>
            <person name="Goeker M."/>
        </authorList>
    </citation>
    <scope>NUCLEOTIDE SEQUENCE [LARGE SCALE GENOMIC DNA]</scope>
    <source>
        <strain evidence="1 2">DSM 16460</strain>
    </source>
</reference>
<protein>
    <submittedName>
        <fullName evidence="1">Uncharacterized protein</fullName>
    </submittedName>
</protein>
<evidence type="ECO:0000313" key="1">
    <source>
        <dbReference type="EMBL" id="MDQ0158832.1"/>
    </source>
</evidence>
<dbReference type="EMBL" id="JAUSTQ010000002">
    <property type="protein sequence ID" value="MDQ0158832.1"/>
    <property type="molecule type" value="Genomic_DNA"/>
</dbReference>
<gene>
    <name evidence="1" type="ORF">J2S77_000788</name>
</gene>
<keyword evidence="2" id="KW-1185">Reference proteome</keyword>
<comment type="caution">
    <text evidence="1">The sequence shown here is derived from an EMBL/GenBank/DDBJ whole genome shotgun (WGS) entry which is preliminary data.</text>
</comment>
<proteinExistence type="predicted"/>